<dbReference type="InterPro" id="IPR014729">
    <property type="entry name" value="Rossmann-like_a/b/a_fold"/>
</dbReference>
<dbReference type="Proteomes" id="UP000813462">
    <property type="component" value="Unassembled WGS sequence"/>
</dbReference>
<proteinExistence type="predicted"/>
<gene>
    <name evidence="2" type="ORF">FEM48_Zijuj10G0123500</name>
</gene>
<dbReference type="PANTHER" id="PTHR47382">
    <property type="entry name" value="U-BOX DOMAIN-CONTAINING PROTEIN 52-LIKE"/>
    <property type="match status" value="1"/>
</dbReference>
<dbReference type="PANTHER" id="PTHR47382:SF3">
    <property type="entry name" value="ADENINE NUCLEOTIDE ALPHA HYDROLASES-LIKE SUPERFAMILY PROTEIN"/>
    <property type="match status" value="1"/>
</dbReference>
<comment type="caution">
    <text evidence="2">The sequence shown here is derived from an EMBL/GenBank/DDBJ whole genome shotgun (WGS) entry which is preliminary data.</text>
</comment>
<evidence type="ECO:0008006" key="4">
    <source>
        <dbReference type="Google" id="ProtNLM"/>
    </source>
</evidence>
<dbReference type="SUPFAM" id="SSF52402">
    <property type="entry name" value="Adenine nucleotide alpha hydrolases-like"/>
    <property type="match status" value="1"/>
</dbReference>
<sequence>MSYEIDQDCRSVSLLETNDDEEESEESESLFSIDIFRDHHHHHHHKEDGENDRIYVAIGNSAKSKSSMDALLWTLKHAVSSSSSSNTSIFLIHVFPVIRQIPSPLGMLPKSKVDPRIVENYVAKETDKRRKLLQSYIEACSAAKVKVDTVIIESDIVSKALIDLIPTLNIRKLVVGTSKSNFRKLKSKRISGVAKQIIQNAPKTCDVKNICDGKEVIEHMITCSPCLYGSNASSLFTLKIDQELESPSTEITTRPPLNTSPLSGQVWSMFKRVRVRPILSFGTRKTQPNTPISL</sequence>
<feature type="region of interest" description="Disordered" evidence="1">
    <location>
        <begin position="1"/>
        <end position="28"/>
    </location>
</feature>
<organism evidence="2 3">
    <name type="scientific">Ziziphus jujuba var. spinosa</name>
    <dbReference type="NCBI Taxonomy" id="714518"/>
    <lineage>
        <taxon>Eukaryota</taxon>
        <taxon>Viridiplantae</taxon>
        <taxon>Streptophyta</taxon>
        <taxon>Embryophyta</taxon>
        <taxon>Tracheophyta</taxon>
        <taxon>Spermatophyta</taxon>
        <taxon>Magnoliopsida</taxon>
        <taxon>eudicotyledons</taxon>
        <taxon>Gunneridae</taxon>
        <taxon>Pentapetalae</taxon>
        <taxon>rosids</taxon>
        <taxon>fabids</taxon>
        <taxon>Rosales</taxon>
        <taxon>Rhamnaceae</taxon>
        <taxon>Paliureae</taxon>
        <taxon>Ziziphus</taxon>
    </lineage>
</organism>
<accession>A0A978UNC7</accession>
<evidence type="ECO:0000256" key="1">
    <source>
        <dbReference type="SAM" id="MobiDB-lite"/>
    </source>
</evidence>
<dbReference type="CDD" id="cd01989">
    <property type="entry name" value="USP_STK_Ubox_N"/>
    <property type="match status" value="1"/>
</dbReference>
<evidence type="ECO:0000313" key="2">
    <source>
        <dbReference type="EMBL" id="KAH7516329.1"/>
    </source>
</evidence>
<name>A0A978UNC7_ZIZJJ</name>
<dbReference type="AlphaFoldDB" id="A0A978UNC7"/>
<dbReference type="Gene3D" id="3.40.50.620">
    <property type="entry name" value="HUPs"/>
    <property type="match status" value="1"/>
</dbReference>
<dbReference type="EMBL" id="JAEACU010000010">
    <property type="protein sequence ID" value="KAH7516329.1"/>
    <property type="molecule type" value="Genomic_DNA"/>
</dbReference>
<feature type="compositionally biased region" description="Acidic residues" evidence="1">
    <location>
        <begin position="17"/>
        <end position="28"/>
    </location>
</feature>
<evidence type="ECO:0000313" key="3">
    <source>
        <dbReference type="Proteomes" id="UP000813462"/>
    </source>
</evidence>
<reference evidence="2" key="1">
    <citation type="journal article" date="2021" name="Front. Plant Sci.">
        <title>Chromosome-Scale Genome Assembly for Chinese Sour Jujube and Insights Into Its Genome Evolution and Domestication Signature.</title>
        <authorList>
            <person name="Shen L.-Y."/>
            <person name="Luo H."/>
            <person name="Wang X.-L."/>
            <person name="Wang X.-M."/>
            <person name="Qiu X.-J."/>
            <person name="Liu H."/>
            <person name="Zhou S.-S."/>
            <person name="Jia K.-H."/>
            <person name="Nie S."/>
            <person name="Bao Y.-T."/>
            <person name="Zhang R.-G."/>
            <person name="Yun Q.-Z."/>
            <person name="Chai Y.-H."/>
            <person name="Lu J.-Y."/>
            <person name="Li Y."/>
            <person name="Zhao S.-W."/>
            <person name="Mao J.-F."/>
            <person name="Jia S.-G."/>
            <person name="Mao Y.-M."/>
        </authorList>
    </citation>
    <scope>NUCLEOTIDE SEQUENCE</scope>
    <source>
        <strain evidence="2">AT0</strain>
        <tissue evidence="2">Leaf</tissue>
    </source>
</reference>
<protein>
    <recommendedName>
        <fullName evidence="4">U-box domain-containing protein 35-like</fullName>
    </recommendedName>
</protein>